<comment type="caution">
    <text evidence="1">The sequence shown here is derived from an EMBL/GenBank/DDBJ whole genome shotgun (WGS) entry which is preliminary data.</text>
</comment>
<dbReference type="EMBL" id="AEEQ01000009">
    <property type="protein sequence ID" value="EFM41502.1"/>
    <property type="molecule type" value="Genomic_DNA"/>
</dbReference>
<protein>
    <submittedName>
        <fullName evidence="1">Uncharacterized protein</fullName>
    </submittedName>
</protein>
<accession>E0Q6Y7</accession>
<sequence>METIAMTDIYERLADENDPAPTTAPAAQFTGGRASDLMASLMAEDADATAILTALAGPGRPTGDEKREKSVQERFRVPASWSSYIEYAAKREGLNKSRYLKALIIQDARAHHEEHRLQAA</sequence>
<dbReference type="Proteomes" id="UP000003323">
    <property type="component" value="Unassembled WGS sequence"/>
</dbReference>
<organism evidence="1 2">
    <name type="scientific">Bifidobacterium dentium ATCC 27679</name>
    <dbReference type="NCBI Taxonomy" id="871562"/>
    <lineage>
        <taxon>Bacteria</taxon>
        <taxon>Bacillati</taxon>
        <taxon>Actinomycetota</taxon>
        <taxon>Actinomycetes</taxon>
        <taxon>Bifidobacteriales</taxon>
        <taxon>Bifidobacteriaceae</taxon>
        <taxon>Bifidobacterium</taxon>
    </lineage>
</organism>
<name>E0Q6Y7_9BIFI</name>
<evidence type="ECO:0000313" key="1">
    <source>
        <dbReference type="EMBL" id="EFM41502.1"/>
    </source>
</evidence>
<dbReference type="AlphaFoldDB" id="E0Q6Y7"/>
<evidence type="ECO:0000313" key="2">
    <source>
        <dbReference type="Proteomes" id="UP000003323"/>
    </source>
</evidence>
<proteinExistence type="predicted"/>
<gene>
    <name evidence="1" type="ORF">HMPREF0168_0895</name>
</gene>
<reference evidence="1 2" key="1">
    <citation type="submission" date="2010-08" db="EMBL/GenBank/DDBJ databases">
        <authorList>
            <person name="Muzny D."/>
            <person name="Qin X."/>
            <person name="Deng J."/>
            <person name="Jiang H."/>
            <person name="Liu Y."/>
            <person name="Qu J."/>
            <person name="Song X.-Z."/>
            <person name="Zhang L."/>
            <person name="Thornton R."/>
            <person name="Coyle M."/>
            <person name="Francisco L."/>
            <person name="Jackson L."/>
            <person name="Javaid M."/>
            <person name="Korchina V."/>
            <person name="Kovar C."/>
            <person name="Mata R."/>
            <person name="Mathew T."/>
            <person name="Ngo R."/>
            <person name="Nguyen L."/>
            <person name="Nguyen N."/>
            <person name="Okwuonu G."/>
            <person name="Ongeri F."/>
            <person name="Pham C."/>
            <person name="Simmons D."/>
            <person name="Wilczek-Boney K."/>
            <person name="Hale W."/>
            <person name="Jakkamsetti A."/>
            <person name="Pham P."/>
            <person name="Ruth R."/>
            <person name="San Lucas F."/>
            <person name="Warren J."/>
            <person name="Zhang J."/>
            <person name="Zhao Z."/>
            <person name="Zhou C."/>
            <person name="Zhu D."/>
            <person name="Lee S."/>
            <person name="Bess C."/>
            <person name="Blankenburg K."/>
            <person name="Forbes L."/>
            <person name="Fu Q."/>
            <person name="Gubbala S."/>
            <person name="Hirani K."/>
            <person name="Jayaseelan J.C."/>
            <person name="Lara F."/>
            <person name="Munidasa M."/>
            <person name="Palculict T."/>
            <person name="Patil S."/>
            <person name="Pu L.-L."/>
            <person name="Saada N."/>
            <person name="Tang L."/>
            <person name="Weissenberger G."/>
            <person name="Zhu Y."/>
            <person name="Hemphill L."/>
            <person name="Shang Y."/>
            <person name="Youmans B."/>
            <person name="Ayvaz T."/>
            <person name="Ross M."/>
            <person name="Santibanez J."/>
            <person name="Aqrawi P."/>
            <person name="Gross S."/>
            <person name="Joshi V."/>
            <person name="Fowler G."/>
            <person name="Nazareth L."/>
            <person name="Reid J."/>
            <person name="Worley K."/>
            <person name="Petrosino J."/>
            <person name="Highlander S."/>
            <person name="Gibbs R."/>
        </authorList>
    </citation>
    <scope>NUCLEOTIDE SEQUENCE [LARGE SCALE GENOMIC DNA]</scope>
    <source>
        <strain evidence="1 2">ATCC 27679</strain>
    </source>
</reference>
<dbReference type="HOGENOM" id="CLU_2081416_0_0_11"/>